<organism evidence="5 6">
    <name type="scientific">Candidatus Giovannonibacteria bacterium GW2011_GWB1_47_6b</name>
    <dbReference type="NCBI Taxonomy" id="1618655"/>
    <lineage>
        <taxon>Bacteria</taxon>
        <taxon>Candidatus Giovannoniibacteriota</taxon>
    </lineage>
</organism>
<protein>
    <submittedName>
        <fullName evidence="5">Thymidylate synthase-like protein</fullName>
    </submittedName>
</protein>
<evidence type="ECO:0000313" key="5">
    <source>
        <dbReference type="EMBL" id="KKU76720.1"/>
    </source>
</evidence>
<dbReference type="EMBL" id="LCOK01000014">
    <property type="protein sequence ID" value="KKU76720.1"/>
    <property type="molecule type" value="Genomic_DNA"/>
</dbReference>
<name>A0A0G1W337_9BACT</name>
<comment type="caution">
    <text evidence="5">The sequence shown here is derived from an EMBL/GenBank/DDBJ whole genome shotgun (WGS) entry which is preliminary data.</text>
</comment>
<dbReference type="Pfam" id="PF14251">
    <property type="entry name" value="PterinBD-DUF4346"/>
    <property type="match status" value="1"/>
</dbReference>
<keyword evidence="2" id="KW-0808">Transferase</keyword>
<evidence type="ECO:0000259" key="4">
    <source>
        <dbReference type="Pfam" id="PF14251"/>
    </source>
</evidence>
<reference evidence="5 6" key="1">
    <citation type="journal article" date="2015" name="Nature">
        <title>rRNA introns, odd ribosomes, and small enigmatic genomes across a large radiation of phyla.</title>
        <authorList>
            <person name="Brown C.T."/>
            <person name="Hug L.A."/>
            <person name="Thomas B.C."/>
            <person name="Sharon I."/>
            <person name="Castelle C.J."/>
            <person name="Singh A."/>
            <person name="Wilkins M.J."/>
            <person name="Williams K.H."/>
            <person name="Banfield J.F."/>
        </authorList>
    </citation>
    <scope>NUCLEOTIDE SEQUENCE [LARGE SCALE GENOMIC DNA]</scope>
</reference>
<evidence type="ECO:0000256" key="1">
    <source>
        <dbReference type="ARBA" id="ARBA00022603"/>
    </source>
</evidence>
<dbReference type="GO" id="GO:0004799">
    <property type="term" value="F:thymidylate synthase activity"/>
    <property type="evidence" value="ECO:0007669"/>
    <property type="project" value="TreeGrafter"/>
</dbReference>
<feature type="domain" description="Thymidylate synthase/dCMP hydroxymethylase" evidence="3">
    <location>
        <begin position="271"/>
        <end position="400"/>
    </location>
</feature>
<dbReference type="InterPro" id="IPR025595">
    <property type="entry name" value="PterinBD-DUF4346"/>
</dbReference>
<dbReference type="Gene3D" id="3.30.572.10">
    <property type="entry name" value="Thymidylate synthase/dCMP hydroxymethylase domain"/>
    <property type="match status" value="1"/>
</dbReference>
<keyword evidence="1" id="KW-0489">Methyltransferase</keyword>
<dbReference type="InterPro" id="IPR023451">
    <property type="entry name" value="Thymidate_synth/dCMP_Mease_dom"/>
</dbReference>
<evidence type="ECO:0000256" key="2">
    <source>
        <dbReference type="ARBA" id="ARBA00022679"/>
    </source>
</evidence>
<dbReference type="PANTHER" id="PTHR11548">
    <property type="entry name" value="THYMIDYLATE SYNTHASE 1"/>
    <property type="match status" value="1"/>
</dbReference>
<dbReference type="GO" id="GO:0005829">
    <property type="term" value="C:cytosol"/>
    <property type="evidence" value="ECO:0007669"/>
    <property type="project" value="TreeGrafter"/>
</dbReference>
<evidence type="ECO:0000259" key="3">
    <source>
        <dbReference type="Pfam" id="PF00303"/>
    </source>
</evidence>
<proteinExistence type="predicted"/>
<dbReference type="Pfam" id="PF00303">
    <property type="entry name" value="Thymidylat_synt"/>
    <property type="match status" value="1"/>
</dbReference>
<evidence type="ECO:0000313" key="6">
    <source>
        <dbReference type="Proteomes" id="UP000034682"/>
    </source>
</evidence>
<dbReference type="Proteomes" id="UP000034682">
    <property type="component" value="Unassembled WGS sequence"/>
</dbReference>
<dbReference type="PANTHER" id="PTHR11548:SF1">
    <property type="entry name" value="THYMIDYLATE SYNTHASE 1"/>
    <property type="match status" value="1"/>
</dbReference>
<feature type="domain" description="DUF4346" evidence="4">
    <location>
        <begin position="421"/>
        <end position="497"/>
    </location>
</feature>
<accession>A0A0G1W337</accession>
<sequence length="502" mass="56169">MISQENLFQPDKYKVFLGEGKSVGFCTIWNEPEATVKRDPRVLERSAIVGTLYSRQGVNAILRNLALNPQIRTLYLWGYGTLSNTPFGLTGKSILVNIWTGGIDENHMVRGTSFKIDSEIPATVIETIRANVELRDISTLTFEEAMASLQQSGDAVPYMRPQVFPDPVQEKIDMFPSEQVGWLVRGRTVVEAWTRVVDRIMRYGTTKGTQYGMQQRELIGVTWVISAEDPAEPFLNVDWPEEVRKTIGLTKEAINEYHGVFLSKELPAGITYTYGNRLMQYPAPGGAPIDQIEDVIIKSFRSSPDTRRAVATTMVPPIDKDSNEPPCITQVQALQSGGALHFLVTVRSHDIFKAAIPNAFGLRMLQMRVASELGFSMGVLQITSQSAHIYEADWDNAKKLAACVVWEREPEKIFRPELHADPRGVVVVLIKEDEIVAEIKAPTGEDLIEIRGKTAKDVAAKLSQLDLLSRSDHLLDIGMELEKAEIAKQKGIVYIQDRPLRF</sequence>
<dbReference type="InterPro" id="IPR045097">
    <property type="entry name" value="Thymidate_synth/dCMP_Mease"/>
</dbReference>
<dbReference type="InterPro" id="IPR036926">
    <property type="entry name" value="Thymidate_synth/dCMP_Mease_sf"/>
</dbReference>
<dbReference type="SUPFAM" id="SSF55831">
    <property type="entry name" value="Thymidylate synthase/dCMP hydroxymethylase"/>
    <property type="match status" value="1"/>
</dbReference>
<dbReference type="AlphaFoldDB" id="A0A0G1W337"/>
<dbReference type="GO" id="GO:0006231">
    <property type="term" value="P:dTMP biosynthetic process"/>
    <property type="evidence" value="ECO:0007669"/>
    <property type="project" value="TreeGrafter"/>
</dbReference>
<gene>
    <name evidence="5" type="ORF">UY02_C0014G0024</name>
</gene>
<dbReference type="GO" id="GO:0032259">
    <property type="term" value="P:methylation"/>
    <property type="evidence" value="ECO:0007669"/>
    <property type="project" value="UniProtKB-KW"/>
</dbReference>